<reference evidence="1" key="1">
    <citation type="submission" date="2022-11" db="EMBL/GenBank/DDBJ databases">
        <title>Centuries of genome instability and evolution in soft-shell clam transmissible cancer (bioRxiv).</title>
        <authorList>
            <person name="Hart S.F.M."/>
            <person name="Yonemitsu M.A."/>
            <person name="Giersch R.M."/>
            <person name="Beal B.F."/>
            <person name="Arriagada G."/>
            <person name="Davis B.W."/>
            <person name="Ostrander E.A."/>
            <person name="Goff S.P."/>
            <person name="Metzger M.J."/>
        </authorList>
    </citation>
    <scope>NUCLEOTIDE SEQUENCE</scope>
    <source>
        <strain evidence="1">MELC-2E11</strain>
        <tissue evidence="1">Siphon/mantle</tissue>
    </source>
</reference>
<sequence length="222" mass="26525">MTVNHPEHVITNFTADLFIPDLVCFHCPTVTLIKINEPKLSSFKRKIRRNDQADFDSFRNELVNVDWSKITNTLKTFTSKVVTIRPNDIPWFTPYLRKFIRKRKREIRKTHLDFENKIIHRINSESIIIKEWFKDCIENHCLTNIRPLLEYSDVIWYNASEQLKNDIEAVQLEAPLIPTGATEYCKLTKLYNEVNFESIKNRRPKRKLTILYRMKHNLTPTY</sequence>
<organism evidence="1 2">
    <name type="scientific">Mya arenaria</name>
    <name type="common">Soft-shell clam</name>
    <dbReference type="NCBI Taxonomy" id="6604"/>
    <lineage>
        <taxon>Eukaryota</taxon>
        <taxon>Metazoa</taxon>
        <taxon>Spiralia</taxon>
        <taxon>Lophotrochozoa</taxon>
        <taxon>Mollusca</taxon>
        <taxon>Bivalvia</taxon>
        <taxon>Autobranchia</taxon>
        <taxon>Heteroconchia</taxon>
        <taxon>Euheterodonta</taxon>
        <taxon>Imparidentia</taxon>
        <taxon>Neoheterodontei</taxon>
        <taxon>Myida</taxon>
        <taxon>Myoidea</taxon>
        <taxon>Myidae</taxon>
        <taxon>Mya</taxon>
    </lineage>
</organism>
<dbReference type="Proteomes" id="UP001164746">
    <property type="component" value="Chromosome 7"/>
</dbReference>
<evidence type="ECO:0000313" key="1">
    <source>
        <dbReference type="EMBL" id="WAR10536.1"/>
    </source>
</evidence>
<evidence type="ECO:0000313" key="2">
    <source>
        <dbReference type="Proteomes" id="UP001164746"/>
    </source>
</evidence>
<gene>
    <name evidence="1" type="ORF">MAR_035612</name>
</gene>
<protein>
    <submittedName>
        <fullName evidence="1">Uncharacterized protein</fullName>
    </submittedName>
</protein>
<name>A0ABY7EP77_MYAAR</name>
<feature type="non-terminal residue" evidence="1">
    <location>
        <position position="222"/>
    </location>
</feature>
<proteinExistence type="predicted"/>
<keyword evidence="2" id="KW-1185">Reference proteome</keyword>
<accession>A0ABY7EP77</accession>
<dbReference type="EMBL" id="CP111018">
    <property type="protein sequence ID" value="WAR10536.1"/>
    <property type="molecule type" value="Genomic_DNA"/>
</dbReference>